<dbReference type="PANTHER" id="PTHR43248">
    <property type="entry name" value="2-SUCCINYL-6-HYDROXY-2,4-CYCLOHEXADIENE-1-CARBOXYLATE SYNTHASE"/>
    <property type="match status" value="1"/>
</dbReference>
<evidence type="ECO:0000313" key="5">
    <source>
        <dbReference type="EMBL" id="EIN05294.1"/>
    </source>
</evidence>
<protein>
    <recommendedName>
        <fullName evidence="4">Peptidase S33 tripeptidyl aminopeptidase-like C-terminal domain-containing protein</fullName>
    </recommendedName>
</protein>
<feature type="domain" description="Peptidase S33 tripeptidyl aminopeptidase-like C-terminal" evidence="4">
    <location>
        <begin position="390"/>
        <end position="484"/>
    </location>
</feature>
<dbReference type="Pfam" id="PF08386">
    <property type="entry name" value="Abhydrolase_4"/>
    <property type="match status" value="1"/>
</dbReference>
<dbReference type="KEGG" id="psq:PUNSTDRAFT_146126"/>
<evidence type="ECO:0000256" key="2">
    <source>
        <dbReference type="ARBA" id="ARBA00022801"/>
    </source>
</evidence>
<dbReference type="RefSeq" id="XP_007387697.1">
    <property type="nucleotide sequence ID" value="XM_007387635.1"/>
</dbReference>
<evidence type="ECO:0000313" key="6">
    <source>
        <dbReference type="Proteomes" id="UP000054196"/>
    </source>
</evidence>
<dbReference type="InterPro" id="IPR029058">
    <property type="entry name" value="AB_hydrolase_fold"/>
</dbReference>
<dbReference type="EMBL" id="JH687551">
    <property type="protein sequence ID" value="EIN05294.1"/>
    <property type="molecule type" value="Genomic_DNA"/>
</dbReference>
<dbReference type="OrthoDB" id="425534at2759"/>
<dbReference type="PANTHER" id="PTHR43248:SF25">
    <property type="entry name" value="AB HYDROLASE-1 DOMAIN-CONTAINING PROTEIN-RELATED"/>
    <property type="match status" value="1"/>
</dbReference>
<reference evidence="6" key="1">
    <citation type="journal article" date="2012" name="Science">
        <title>The Paleozoic origin of enzymatic lignin decomposition reconstructed from 31 fungal genomes.</title>
        <authorList>
            <person name="Floudas D."/>
            <person name="Binder M."/>
            <person name="Riley R."/>
            <person name="Barry K."/>
            <person name="Blanchette R.A."/>
            <person name="Henrissat B."/>
            <person name="Martinez A.T."/>
            <person name="Otillar R."/>
            <person name="Spatafora J.W."/>
            <person name="Yadav J.S."/>
            <person name="Aerts A."/>
            <person name="Benoit I."/>
            <person name="Boyd A."/>
            <person name="Carlson A."/>
            <person name="Copeland A."/>
            <person name="Coutinho P.M."/>
            <person name="de Vries R.P."/>
            <person name="Ferreira P."/>
            <person name="Findley K."/>
            <person name="Foster B."/>
            <person name="Gaskell J."/>
            <person name="Glotzer D."/>
            <person name="Gorecki P."/>
            <person name="Heitman J."/>
            <person name="Hesse C."/>
            <person name="Hori C."/>
            <person name="Igarashi K."/>
            <person name="Jurgens J.A."/>
            <person name="Kallen N."/>
            <person name="Kersten P."/>
            <person name="Kohler A."/>
            <person name="Kuees U."/>
            <person name="Kumar T.K.A."/>
            <person name="Kuo A."/>
            <person name="LaButti K."/>
            <person name="Larrondo L.F."/>
            <person name="Lindquist E."/>
            <person name="Ling A."/>
            <person name="Lombard V."/>
            <person name="Lucas S."/>
            <person name="Lundell T."/>
            <person name="Martin R."/>
            <person name="McLaughlin D.J."/>
            <person name="Morgenstern I."/>
            <person name="Morin E."/>
            <person name="Murat C."/>
            <person name="Nagy L.G."/>
            <person name="Nolan M."/>
            <person name="Ohm R.A."/>
            <person name="Patyshakuliyeva A."/>
            <person name="Rokas A."/>
            <person name="Ruiz-Duenas F.J."/>
            <person name="Sabat G."/>
            <person name="Salamov A."/>
            <person name="Samejima M."/>
            <person name="Schmutz J."/>
            <person name="Slot J.C."/>
            <person name="St John F."/>
            <person name="Stenlid J."/>
            <person name="Sun H."/>
            <person name="Sun S."/>
            <person name="Syed K."/>
            <person name="Tsang A."/>
            <person name="Wiebenga A."/>
            <person name="Young D."/>
            <person name="Pisabarro A."/>
            <person name="Eastwood D.C."/>
            <person name="Martin F."/>
            <person name="Cullen D."/>
            <person name="Grigoriev I.V."/>
            <person name="Hibbett D.S."/>
        </authorList>
    </citation>
    <scope>NUCLEOTIDE SEQUENCE [LARGE SCALE GENOMIC DNA]</scope>
    <source>
        <strain evidence="6">HHB-11173 SS5</strain>
    </source>
</reference>
<sequence length="540" mass="57960">MPRKMGRIACPWIITTLLSVVTLASVSNDTQADSEAIWATHEFNVDRLLRDSALAMCTSSGQTRGFVPLDYNDPDGPMAAVAMIRVPAKVAVDDPTYKGPILINPGGPGGSGVDIVVGLGPTFKLLVGDNFDLIGFDPRGVSRTTPSMLTFPIAAEGQTFTVERLQDPPLNATVDAIARTHARYSVLGSLAAARDLGVVQYMTTATVARDMLSIVHAHGLEKLQYYGISYGSVLGLTYAAMFPDKVERMVVDGVFNATDYYSAQWSSNLRDTDKIPEMFYETCAQAGPDLCALFAPDSASVKARVEALFDSLKRRPIASPPHLQTLRTARWTTASSTTALHATAGSQIDTETLMAISCTDGDPVSGDLNDLDGWFDQLATTSSCADVFINHVICSGWTVRQKERFTGPFVGINTSFPILLVGNTADPVTPLEGAKLMAEGFVNSVLLTQSSPGHNAFSATSPCTIAAMAAYFQNGSLPEPGTVCEIEDVMFPPANITKTPTTGEQTTTITKRNAQNENMSEKLHKLRTTYKVPKLGSFGF</sequence>
<keyword evidence="2" id="KW-0378">Hydrolase</keyword>
<dbReference type="Proteomes" id="UP000054196">
    <property type="component" value="Unassembled WGS sequence"/>
</dbReference>
<keyword evidence="3" id="KW-0732">Signal</keyword>
<proteinExistence type="inferred from homology"/>
<dbReference type="AlphaFoldDB" id="R7S5J2"/>
<dbReference type="Gene3D" id="3.40.50.1820">
    <property type="entry name" value="alpha/beta hydrolase"/>
    <property type="match status" value="1"/>
</dbReference>
<gene>
    <name evidence="5" type="ORF">PUNSTDRAFT_146126</name>
</gene>
<keyword evidence="6" id="KW-1185">Reference proteome</keyword>
<dbReference type="SUPFAM" id="SSF53474">
    <property type="entry name" value="alpha/beta-Hydrolases"/>
    <property type="match status" value="1"/>
</dbReference>
<dbReference type="GeneID" id="18881579"/>
<dbReference type="InterPro" id="IPR051601">
    <property type="entry name" value="Serine_prot/Carboxylest_S33"/>
</dbReference>
<organism evidence="5 6">
    <name type="scientific">Punctularia strigosozonata (strain HHB-11173)</name>
    <name type="common">White-rot fungus</name>
    <dbReference type="NCBI Taxonomy" id="741275"/>
    <lineage>
        <taxon>Eukaryota</taxon>
        <taxon>Fungi</taxon>
        <taxon>Dikarya</taxon>
        <taxon>Basidiomycota</taxon>
        <taxon>Agaricomycotina</taxon>
        <taxon>Agaricomycetes</taxon>
        <taxon>Corticiales</taxon>
        <taxon>Punctulariaceae</taxon>
        <taxon>Punctularia</taxon>
    </lineage>
</organism>
<feature type="signal peptide" evidence="3">
    <location>
        <begin position="1"/>
        <end position="24"/>
    </location>
</feature>
<accession>R7S5J2</accession>
<dbReference type="InterPro" id="IPR013595">
    <property type="entry name" value="Pept_S33_TAP-like_C"/>
</dbReference>
<evidence type="ECO:0000256" key="3">
    <source>
        <dbReference type="SAM" id="SignalP"/>
    </source>
</evidence>
<dbReference type="eggNOG" id="ENOG502RY03">
    <property type="taxonomic scope" value="Eukaryota"/>
</dbReference>
<evidence type="ECO:0000256" key="1">
    <source>
        <dbReference type="ARBA" id="ARBA00010088"/>
    </source>
</evidence>
<dbReference type="HOGENOM" id="CLU_013364_5_2_1"/>
<name>R7S5J2_PUNST</name>
<feature type="chain" id="PRO_5004443802" description="Peptidase S33 tripeptidyl aminopeptidase-like C-terminal domain-containing protein" evidence="3">
    <location>
        <begin position="25"/>
        <end position="540"/>
    </location>
</feature>
<comment type="similarity">
    <text evidence="1">Belongs to the peptidase S33 family.</text>
</comment>
<dbReference type="OMA" id="MCSDTDP"/>
<dbReference type="GO" id="GO:0016787">
    <property type="term" value="F:hydrolase activity"/>
    <property type="evidence" value="ECO:0007669"/>
    <property type="project" value="UniProtKB-KW"/>
</dbReference>
<evidence type="ECO:0000259" key="4">
    <source>
        <dbReference type="Pfam" id="PF08386"/>
    </source>
</evidence>